<dbReference type="Proteomes" id="UP000887574">
    <property type="component" value="Unplaced"/>
</dbReference>
<organism evidence="1 2">
    <name type="scientific">Ditylenchus dipsaci</name>
    <dbReference type="NCBI Taxonomy" id="166011"/>
    <lineage>
        <taxon>Eukaryota</taxon>
        <taxon>Metazoa</taxon>
        <taxon>Ecdysozoa</taxon>
        <taxon>Nematoda</taxon>
        <taxon>Chromadorea</taxon>
        <taxon>Rhabditida</taxon>
        <taxon>Tylenchina</taxon>
        <taxon>Tylenchomorpha</taxon>
        <taxon>Sphaerularioidea</taxon>
        <taxon>Anguinidae</taxon>
        <taxon>Anguininae</taxon>
        <taxon>Ditylenchus</taxon>
    </lineage>
</organism>
<reference evidence="2" key="1">
    <citation type="submission" date="2022-11" db="UniProtKB">
        <authorList>
            <consortium name="WormBaseParasite"/>
        </authorList>
    </citation>
    <scope>IDENTIFICATION</scope>
</reference>
<evidence type="ECO:0000313" key="1">
    <source>
        <dbReference type="Proteomes" id="UP000887574"/>
    </source>
</evidence>
<proteinExistence type="predicted"/>
<dbReference type="WBParaSite" id="jg2277">
    <property type="protein sequence ID" value="jg2277"/>
    <property type="gene ID" value="jg2277"/>
</dbReference>
<sequence length="133" mass="15027">MEWATMSEESRVDYLEKLMYALLSDRELVQKKLVQTPVRVSSEYHNGASSFNVYASQLEDTSNGAEQTCLENGDKERKRGFIKRFAGRVVVDDEQQVGTASKIRQVNKLNPAIVCKVQQIVTGTLDKEKAKNL</sequence>
<accession>A0A915DSS5</accession>
<dbReference type="AlphaFoldDB" id="A0A915DSS5"/>
<evidence type="ECO:0000313" key="2">
    <source>
        <dbReference type="WBParaSite" id="jg2277"/>
    </source>
</evidence>
<protein>
    <submittedName>
        <fullName evidence="2">Uncharacterized protein</fullName>
    </submittedName>
</protein>
<keyword evidence="1" id="KW-1185">Reference proteome</keyword>
<name>A0A915DSS5_9BILA</name>